<dbReference type="GO" id="GO:0006631">
    <property type="term" value="P:fatty acid metabolic process"/>
    <property type="evidence" value="ECO:0007669"/>
    <property type="project" value="TreeGrafter"/>
</dbReference>
<dbReference type="AlphaFoldDB" id="A0A8H8DEN5"/>
<organism evidence="4 5">
    <name type="scientific">Olpidium bornovanus</name>
    <dbReference type="NCBI Taxonomy" id="278681"/>
    <lineage>
        <taxon>Eukaryota</taxon>
        <taxon>Fungi</taxon>
        <taxon>Fungi incertae sedis</taxon>
        <taxon>Olpidiomycota</taxon>
        <taxon>Olpidiomycotina</taxon>
        <taxon>Olpidiomycetes</taxon>
        <taxon>Olpidiales</taxon>
        <taxon>Olpidiaceae</taxon>
        <taxon>Olpidium</taxon>
    </lineage>
</organism>
<evidence type="ECO:0000313" key="5">
    <source>
        <dbReference type="Proteomes" id="UP000673691"/>
    </source>
</evidence>
<dbReference type="OrthoDB" id="7482721at2759"/>
<dbReference type="GO" id="GO:0016491">
    <property type="term" value="F:oxidoreductase activity"/>
    <property type="evidence" value="ECO:0007669"/>
    <property type="project" value="UniProtKB-KW"/>
</dbReference>
<keyword evidence="2" id="KW-0560">Oxidoreductase</keyword>
<proteinExistence type="predicted"/>
<dbReference type="Pfam" id="PF08240">
    <property type="entry name" value="ADH_N"/>
    <property type="match status" value="1"/>
</dbReference>
<evidence type="ECO:0000259" key="3">
    <source>
        <dbReference type="Pfam" id="PF08240"/>
    </source>
</evidence>
<feature type="non-terminal residue" evidence="4">
    <location>
        <position position="1"/>
    </location>
</feature>
<dbReference type="InterPro" id="IPR051034">
    <property type="entry name" value="Mito_Enoyl-ACP_Reductase"/>
</dbReference>
<protein>
    <recommendedName>
        <fullName evidence="3">Alcohol dehydrogenase-like N-terminal domain-containing protein</fullName>
    </recommendedName>
</protein>
<gene>
    <name evidence="4" type="ORF">BJ554DRAFT_4725</name>
</gene>
<dbReference type="InterPro" id="IPR013154">
    <property type="entry name" value="ADH-like_N"/>
</dbReference>
<evidence type="ECO:0000256" key="2">
    <source>
        <dbReference type="ARBA" id="ARBA00023002"/>
    </source>
</evidence>
<dbReference type="PANTHER" id="PTHR43981">
    <property type="entry name" value="ENOYL-[ACYL-CARRIER-PROTEIN] REDUCTASE, MITOCHONDRIAL"/>
    <property type="match status" value="1"/>
</dbReference>
<accession>A0A8H8DEN5</accession>
<dbReference type="Gene3D" id="3.90.180.10">
    <property type="entry name" value="Medium-chain alcohol dehydrogenases, catalytic domain"/>
    <property type="match status" value="1"/>
</dbReference>
<evidence type="ECO:0000256" key="1">
    <source>
        <dbReference type="ARBA" id="ARBA00022857"/>
    </source>
</evidence>
<comment type="caution">
    <text evidence="4">The sequence shown here is derived from an EMBL/GenBank/DDBJ whole genome shotgun (WGS) entry which is preliminary data.</text>
</comment>
<sequence length="113" mass="11870">PAENNAAALTPYHNAFPFWPPSPVLEPLPPLRADWVIIQFLACPVNPADLNMVEGIYPMQAPPEAVTGQGTVAGGEGVAQVVTVGATEACDFLKPGDWVIPRVPCFGASPLHA</sequence>
<dbReference type="InterPro" id="IPR011032">
    <property type="entry name" value="GroES-like_sf"/>
</dbReference>
<name>A0A8H8DEN5_9FUNG</name>
<keyword evidence="5" id="KW-1185">Reference proteome</keyword>
<reference evidence="4 5" key="1">
    <citation type="journal article" name="Sci. Rep.">
        <title>Genome-scale phylogenetic analyses confirm Olpidium as the closest living zoosporic fungus to the non-flagellated, terrestrial fungi.</title>
        <authorList>
            <person name="Chang Y."/>
            <person name="Rochon D."/>
            <person name="Sekimoto S."/>
            <person name="Wang Y."/>
            <person name="Chovatia M."/>
            <person name="Sandor L."/>
            <person name="Salamov A."/>
            <person name="Grigoriev I.V."/>
            <person name="Stajich J.E."/>
            <person name="Spatafora J.W."/>
        </authorList>
    </citation>
    <scope>NUCLEOTIDE SEQUENCE [LARGE SCALE GENOMIC DNA]</scope>
    <source>
        <strain evidence="4">S191</strain>
    </source>
</reference>
<evidence type="ECO:0000313" key="4">
    <source>
        <dbReference type="EMBL" id="KAG5455750.1"/>
    </source>
</evidence>
<dbReference type="EMBL" id="JAEFCI010012849">
    <property type="protein sequence ID" value="KAG5455750.1"/>
    <property type="molecule type" value="Genomic_DNA"/>
</dbReference>
<dbReference type="GO" id="GO:0005739">
    <property type="term" value="C:mitochondrion"/>
    <property type="evidence" value="ECO:0007669"/>
    <property type="project" value="TreeGrafter"/>
</dbReference>
<keyword evidence="1" id="KW-0521">NADP</keyword>
<dbReference type="SUPFAM" id="SSF50129">
    <property type="entry name" value="GroES-like"/>
    <property type="match status" value="1"/>
</dbReference>
<feature type="domain" description="Alcohol dehydrogenase-like N-terminal" evidence="3">
    <location>
        <begin position="33"/>
        <end position="101"/>
    </location>
</feature>
<dbReference type="PANTHER" id="PTHR43981:SF2">
    <property type="entry name" value="ENOYL-[ACYL-CARRIER-PROTEIN] REDUCTASE, MITOCHONDRIAL"/>
    <property type="match status" value="1"/>
</dbReference>
<dbReference type="Proteomes" id="UP000673691">
    <property type="component" value="Unassembled WGS sequence"/>
</dbReference>